<protein>
    <submittedName>
        <fullName evidence="4">Prepilin peptidase</fullName>
    </submittedName>
</protein>
<feature type="transmembrane region" description="Helical" evidence="2">
    <location>
        <begin position="110"/>
        <end position="128"/>
    </location>
</feature>
<dbReference type="GO" id="GO:0006465">
    <property type="term" value="P:signal peptide processing"/>
    <property type="evidence" value="ECO:0007669"/>
    <property type="project" value="TreeGrafter"/>
</dbReference>
<dbReference type="Gene3D" id="1.20.120.1220">
    <property type="match status" value="1"/>
</dbReference>
<sequence>MSGSDALALVALVAHVAFLAVSLWLIRIDVREHRLPDAIVLPSAAGIALLLGLAEPSRIGRAAVAGVVLFASYLALRLLVPGGLGGGDVKLASLVGVVLGWHGWAELAVGAVLAFVLGGGHAVALLALRRARRDTHIAFGPWMLAGAWAGLLV</sequence>
<accession>A0A939QLZ5</accession>
<feature type="transmembrane region" description="Helical" evidence="2">
    <location>
        <begin position="60"/>
        <end position="80"/>
    </location>
</feature>
<evidence type="ECO:0000313" key="4">
    <source>
        <dbReference type="EMBL" id="MBO3664685.1"/>
    </source>
</evidence>
<dbReference type="Proteomes" id="UP000680132">
    <property type="component" value="Unassembled WGS sequence"/>
</dbReference>
<dbReference type="InterPro" id="IPR050882">
    <property type="entry name" value="Prepilin_peptidase/N-MTase"/>
</dbReference>
<feature type="transmembrane region" description="Helical" evidence="2">
    <location>
        <begin position="38"/>
        <end position="54"/>
    </location>
</feature>
<keyword evidence="5" id="KW-1185">Reference proteome</keyword>
<evidence type="ECO:0000256" key="1">
    <source>
        <dbReference type="ARBA" id="ARBA00005801"/>
    </source>
</evidence>
<keyword evidence="2" id="KW-0472">Membrane</keyword>
<keyword evidence="2" id="KW-0812">Transmembrane</keyword>
<gene>
    <name evidence="4" type="ORF">J5V96_14395</name>
</gene>
<feature type="transmembrane region" description="Helical" evidence="2">
    <location>
        <begin position="6"/>
        <end position="26"/>
    </location>
</feature>
<dbReference type="EMBL" id="JAGFOA010000006">
    <property type="protein sequence ID" value="MBO3664685.1"/>
    <property type="molecule type" value="Genomic_DNA"/>
</dbReference>
<feature type="domain" description="Prepilin type IV endopeptidase peptidase" evidence="3">
    <location>
        <begin position="17"/>
        <end position="120"/>
    </location>
</feature>
<evidence type="ECO:0000256" key="2">
    <source>
        <dbReference type="SAM" id="Phobius"/>
    </source>
</evidence>
<dbReference type="AlphaFoldDB" id="A0A939QLZ5"/>
<dbReference type="RefSeq" id="WP_208504575.1">
    <property type="nucleotide sequence ID" value="NZ_JAGFOA010000006.1"/>
</dbReference>
<evidence type="ECO:0000259" key="3">
    <source>
        <dbReference type="Pfam" id="PF01478"/>
    </source>
</evidence>
<keyword evidence="2" id="KW-1133">Transmembrane helix</keyword>
<dbReference type="Pfam" id="PF01478">
    <property type="entry name" value="Peptidase_A24"/>
    <property type="match status" value="1"/>
</dbReference>
<name>A0A939QLZ5_9MICO</name>
<dbReference type="GO" id="GO:0004190">
    <property type="term" value="F:aspartic-type endopeptidase activity"/>
    <property type="evidence" value="ECO:0007669"/>
    <property type="project" value="InterPro"/>
</dbReference>
<dbReference type="InterPro" id="IPR000045">
    <property type="entry name" value="Prepilin_IV_endopep_pep"/>
</dbReference>
<reference evidence="4" key="1">
    <citation type="submission" date="2021-03" db="EMBL/GenBank/DDBJ databases">
        <title>Microbacterium sp. nov., a novel actinobacterium isolated from cow dung.</title>
        <authorList>
            <person name="Zhang L."/>
        </authorList>
    </citation>
    <scope>NUCLEOTIDE SEQUENCE</scope>
    <source>
        <strain evidence="4">NEAU-LLB</strain>
    </source>
</reference>
<organism evidence="4 5">
    <name type="scientific">Microbacterium stercoris</name>
    <dbReference type="NCBI Taxonomy" id="2820289"/>
    <lineage>
        <taxon>Bacteria</taxon>
        <taxon>Bacillati</taxon>
        <taxon>Actinomycetota</taxon>
        <taxon>Actinomycetes</taxon>
        <taxon>Micrococcales</taxon>
        <taxon>Microbacteriaceae</taxon>
        <taxon>Microbacterium</taxon>
    </lineage>
</organism>
<comment type="caution">
    <text evidence="4">The sequence shown here is derived from an EMBL/GenBank/DDBJ whole genome shotgun (WGS) entry which is preliminary data.</text>
</comment>
<dbReference type="GO" id="GO:0005886">
    <property type="term" value="C:plasma membrane"/>
    <property type="evidence" value="ECO:0007669"/>
    <property type="project" value="TreeGrafter"/>
</dbReference>
<comment type="similarity">
    <text evidence="1">Belongs to the peptidase A24 family.</text>
</comment>
<proteinExistence type="inferred from homology"/>
<dbReference type="PANTHER" id="PTHR30487:SF0">
    <property type="entry name" value="PREPILIN LEADER PEPTIDASE_N-METHYLTRANSFERASE-RELATED"/>
    <property type="match status" value="1"/>
</dbReference>
<dbReference type="PANTHER" id="PTHR30487">
    <property type="entry name" value="TYPE 4 PREPILIN-LIKE PROTEINS LEADER PEPTIDE-PROCESSING ENZYME"/>
    <property type="match status" value="1"/>
</dbReference>
<evidence type="ECO:0000313" key="5">
    <source>
        <dbReference type="Proteomes" id="UP000680132"/>
    </source>
</evidence>